<gene>
    <name evidence="2" type="ORF">PAT3040_01989</name>
</gene>
<keyword evidence="3" id="KW-1185">Reference proteome</keyword>
<keyword evidence="1" id="KW-1133">Transmembrane helix</keyword>
<reference evidence="2 3" key="1">
    <citation type="submission" date="2017-08" db="EMBL/GenBank/DDBJ databases">
        <title>Substantial Increase in Enzyme Production by Combined Drug-Resistance Mutations in Paenibacillus agaridevorans.</title>
        <authorList>
            <person name="Tanaka Y."/>
            <person name="Funane K."/>
            <person name="Hosaka T."/>
            <person name="Shiwa Y."/>
            <person name="Fujita N."/>
            <person name="Miyazaki T."/>
            <person name="Yoshikawa H."/>
            <person name="Murakami K."/>
            <person name="Kasahara K."/>
            <person name="Inaoka T."/>
            <person name="Hiraga Y."/>
            <person name="Ochi K."/>
        </authorList>
    </citation>
    <scope>NUCLEOTIDE SEQUENCE [LARGE SCALE GENOMIC DNA]</scope>
    <source>
        <strain evidence="2 3">T-3040</strain>
    </source>
</reference>
<organism evidence="2 3">
    <name type="scientific">Paenibacillus agaridevorans</name>
    <dbReference type="NCBI Taxonomy" id="171404"/>
    <lineage>
        <taxon>Bacteria</taxon>
        <taxon>Bacillati</taxon>
        <taxon>Bacillota</taxon>
        <taxon>Bacilli</taxon>
        <taxon>Bacillales</taxon>
        <taxon>Paenibacillaceae</taxon>
        <taxon>Paenibacillus</taxon>
    </lineage>
</organism>
<accession>A0A2R5EQY2</accession>
<evidence type="ECO:0000256" key="1">
    <source>
        <dbReference type="SAM" id="Phobius"/>
    </source>
</evidence>
<comment type="caution">
    <text evidence="2">The sequence shown here is derived from an EMBL/GenBank/DDBJ whole genome shotgun (WGS) entry which is preliminary data.</text>
</comment>
<keyword evidence="1" id="KW-0812">Transmembrane</keyword>
<sequence>MLLTVVISIAGSYFSNGLASTEAGDEEGESAEELAFNAPPLPLVLLLPLLQADTKTSDMDKARLANVIILFFAKMLVILYPPN</sequence>
<evidence type="ECO:0000313" key="3">
    <source>
        <dbReference type="Proteomes" id="UP000245202"/>
    </source>
</evidence>
<evidence type="ECO:0000313" key="2">
    <source>
        <dbReference type="EMBL" id="GBG07438.1"/>
    </source>
</evidence>
<dbReference type="AlphaFoldDB" id="A0A2R5EQY2"/>
<dbReference type="EMBL" id="BDQX01000097">
    <property type="protein sequence ID" value="GBG07438.1"/>
    <property type="molecule type" value="Genomic_DNA"/>
</dbReference>
<name>A0A2R5EQY2_9BACL</name>
<protein>
    <submittedName>
        <fullName evidence="2">Uncharacterized protein</fullName>
    </submittedName>
</protein>
<feature type="transmembrane region" description="Helical" evidence="1">
    <location>
        <begin position="64"/>
        <end position="81"/>
    </location>
</feature>
<keyword evidence="1" id="KW-0472">Membrane</keyword>
<dbReference type="Proteomes" id="UP000245202">
    <property type="component" value="Unassembled WGS sequence"/>
</dbReference>
<proteinExistence type="predicted"/>